<dbReference type="AlphaFoldDB" id="A0A1Z3N486"/>
<dbReference type="EMBL" id="CP020946">
    <property type="protein sequence ID" value="ASD62279.1"/>
    <property type="molecule type" value="Genomic_DNA"/>
</dbReference>
<dbReference type="InterPro" id="IPR032330">
    <property type="entry name" value="EF-G-binding_C"/>
</dbReference>
<dbReference type="Pfam" id="PF16571">
    <property type="entry name" value="FBP_C"/>
    <property type="match status" value="1"/>
</dbReference>
<evidence type="ECO:0000259" key="1">
    <source>
        <dbReference type="Pfam" id="PF16571"/>
    </source>
</evidence>
<dbReference type="OrthoDB" id="5381823at2"/>
<evidence type="ECO:0000313" key="3">
    <source>
        <dbReference type="Proteomes" id="UP000197003"/>
    </source>
</evidence>
<gene>
    <name evidence="2" type="ORF">B9G79_01215</name>
</gene>
<name>A0A1Z3N486_BDEBC</name>
<feature type="domain" description="Elongation factor G-binding protein C-terminal treble-clef zinc-finger" evidence="1">
    <location>
        <begin position="27"/>
        <end position="160"/>
    </location>
</feature>
<dbReference type="Proteomes" id="UP000197003">
    <property type="component" value="Chromosome"/>
</dbReference>
<organism evidence="2 3">
    <name type="scientific">Bdellovibrio bacteriovorus</name>
    <dbReference type="NCBI Taxonomy" id="959"/>
    <lineage>
        <taxon>Bacteria</taxon>
        <taxon>Pseudomonadati</taxon>
        <taxon>Bdellovibrionota</taxon>
        <taxon>Bdellovibrionia</taxon>
        <taxon>Bdellovibrionales</taxon>
        <taxon>Pseudobdellovibrionaceae</taxon>
        <taxon>Bdellovibrio</taxon>
    </lineage>
</organism>
<dbReference type="RefSeq" id="WP_088563929.1">
    <property type="nucleotide sequence ID" value="NZ_CP020946.1"/>
</dbReference>
<reference evidence="2 3" key="1">
    <citation type="submission" date="2017-04" db="EMBL/GenBank/DDBJ databases">
        <title>Whole genome sequence of Bdellovibrio bacteriovorus strain SSB218315.</title>
        <authorList>
            <person name="Oyedara O."/>
            <person name="Rodriguez-Perez M.A."/>
        </authorList>
    </citation>
    <scope>NUCLEOTIDE SEQUENCE [LARGE SCALE GENOMIC DNA]</scope>
    <source>
        <strain evidence="2 3">SSB218315</strain>
    </source>
</reference>
<proteinExistence type="predicted"/>
<accession>A0A1Z3N486</accession>
<sequence>MIKSHSNNFQAEHSFSISSEDELVKSFRVRDQKKLVLPDRLRYPLNIRSYFTWKEPSGVYTYLVMKMPNWDLPKGVAFKRTAPSGEPTGGLCNWCHAYGSSEEIGLLSVAMSANVSNSYMICQDLRCIEKIEEAAMLAGKDPEKNINELYQKMQKLFENISGYRPD</sequence>
<protein>
    <recommendedName>
        <fullName evidence="1">Elongation factor G-binding protein C-terminal treble-clef zinc-finger domain-containing protein</fullName>
    </recommendedName>
</protein>
<evidence type="ECO:0000313" key="2">
    <source>
        <dbReference type="EMBL" id="ASD62279.1"/>
    </source>
</evidence>